<keyword evidence="7" id="KW-1185">Reference proteome</keyword>
<evidence type="ECO:0000313" key="6">
    <source>
        <dbReference type="EMBL" id="SFO37869.1"/>
    </source>
</evidence>
<dbReference type="PIRSF" id="PIRSF016557">
    <property type="entry name" value="Caps_synth_CpsB"/>
    <property type="match status" value="1"/>
</dbReference>
<dbReference type="EMBL" id="FOWD01000021">
    <property type="protein sequence ID" value="SFO37869.1"/>
    <property type="molecule type" value="Genomic_DNA"/>
</dbReference>
<dbReference type="OrthoDB" id="9788539at2"/>
<comment type="catalytic activity">
    <reaction evidence="5">
        <text>O-phospho-L-tyrosyl-[protein] + H2O = L-tyrosyl-[protein] + phosphate</text>
        <dbReference type="Rhea" id="RHEA:10684"/>
        <dbReference type="Rhea" id="RHEA-COMP:10136"/>
        <dbReference type="Rhea" id="RHEA-COMP:20101"/>
        <dbReference type="ChEBI" id="CHEBI:15377"/>
        <dbReference type="ChEBI" id="CHEBI:43474"/>
        <dbReference type="ChEBI" id="CHEBI:46858"/>
        <dbReference type="ChEBI" id="CHEBI:61978"/>
        <dbReference type="EC" id="3.1.3.48"/>
    </reaction>
</comment>
<dbReference type="InterPro" id="IPR016667">
    <property type="entry name" value="Caps_polysacc_synth_CpsB/CapC"/>
</dbReference>
<dbReference type="EC" id="3.1.3.48" evidence="2"/>
<dbReference type="SUPFAM" id="SSF89550">
    <property type="entry name" value="PHP domain-like"/>
    <property type="match status" value="1"/>
</dbReference>
<keyword evidence="4" id="KW-0904">Protein phosphatase</keyword>
<name>A0A1I5GPM7_9FIRM</name>
<sequence>MEGFIDIHSHIIPDLDDGSPNMDQTVNMLRIAYRDGIRSIIVTPHNQRGKYRITNTQIKYHMNELQEHINSGSLPITLYMGSEIYYSYDTVQLLKENQLLTLADSRYVLIEFPPTSEYTYIKNGLNDLCAAGYLPILAHAERYKNITCEVERFYELICMGVYIQVNAMTVTGDNGRPQQIISNELLKRDYVHFIATDCHSDGIRAPRLFECVDTIRRRYGEAYVNRLLIENPGKVIRKEYDIKVHKKIKWSE</sequence>
<protein>
    <recommendedName>
        <fullName evidence="2">protein-tyrosine-phosphatase</fullName>
        <ecNumber evidence="2">3.1.3.48</ecNumber>
    </recommendedName>
</protein>
<organism evidence="6 7">
    <name type="scientific">Anaerocolumna aminovalerica</name>
    <dbReference type="NCBI Taxonomy" id="1527"/>
    <lineage>
        <taxon>Bacteria</taxon>
        <taxon>Bacillati</taxon>
        <taxon>Bacillota</taxon>
        <taxon>Clostridia</taxon>
        <taxon>Lachnospirales</taxon>
        <taxon>Lachnospiraceae</taxon>
        <taxon>Anaerocolumna</taxon>
    </lineage>
</organism>
<dbReference type="PANTHER" id="PTHR39181">
    <property type="entry name" value="TYROSINE-PROTEIN PHOSPHATASE YWQE"/>
    <property type="match status" value="1"/>
</dbReference>
<gene>
    <name evidence="6" type="ORF">SAMN04489757_12145</name>
</gene>
<dbReference type="STRING" id="1527.SAMN04489757_12145"/>
<dbReference type="RefSeq" id="WP_091687209.1">
    <property type="nucleotide sequence ID" value="NZ_BAABFM010000073.1"/>
</dbReference>
<keyword evidence="3" id="KW-0378">Hydrolase</keyword>
<evidence type="ECO:0000256" key="5">
    <source>
        <dbReference type="ARBA" id="ARBA00051722"/>
    </source>
</evidence>
<evidence type="ECO:0000313" key="7">
    <source>
        <dbReference type="Proteomes" id="UP000198806"/>
    </source>
</evidence>
<proteinExistence type="inferred from homology"/>
<dbReference type="Proteomes" id="UP000198806">
    <property type="component" value="Unassembled WGS sequence"/>
</dbReference>
<evidence type="ECO:0000256" key="3">
    <source>
        <dbReference type="ARBA" id="ARBA00022801"/>
    </source>
</evidence>
<dbReference type="AlphaFoldDB" id="A0A1I5GPM7"/>
<dbReference type="InterPro" id="IPR016195">
    <property type="entry name" value="Pol/histidinol_Pase-like"/>
</dbReference>
<dbReference type="Pfam" id="PF19567">
    <property type="entry name" value="CpsB_CapC"/>
    <property type="match status" value="1"/>
</dbReference>
<evidence type="ECO:0000256" key="2">
    <source>
        <dbReference type="ARBA" id="ARBA00013064"/>
    </source>
</evidence>
<accession>A0A1I5GPM7</accession>
<reference evidence="6 7" key="1">
    <citation type="submission" date="2016-10" db="EMBL/GenBank/DDBJ databases">
        <authorList>
            <person name="de Groot N.N."/>
        </authorList>
    </citation>
    <scope>NUCLEOTIDE SEQUENCE [LARGE SCALE GENOMIC DNA]</scope>
    <source>
        <strain evidence="6 7">DSM 1283</strain>
    </source>
</reference>
<dbReference type="GO" id="GO:0030145">
    <property type="term" value="F:manganese ion binding"/>
    <property type="evidence" value="ECO:0007669"/>
    <property type="project" value="InterPro"/>
</dbReference>
<dbReference type="GO" id="GO:0004725">
    <property type="term" value="F:protein tyrosine phosphatase activity"/>
    <property type="evidence" value="ECO:0007669"/>
    <property type="project" value="UniProtKB-EC"/>
</dbReference>
<evidence type="ECO:0000256" key="4">
    <source>
        <dbReference type="ARBA" id="ARBA00022912"/>
    </source>
</evidence>
<comment type="similarity">
    <text evidence="1">Belongs to the metallo-dependent hydrolases superfamily. CpsB/CapC family.</text>
</comment>
<dbReference type="Gene3D" id="3.20.20.140">
    <property type="entry name" value="Metal-dependent hydrolases"/>
    <property type="match status" value="1"/>
</dbReference>
<evidence type="ECO:0000256" key="1">
    <source>
        <dbReference type="ARBA" id="ARBA00005750"/>
    </source>
</evidence>
<dbReference type="PANTHER" id="PTHR39181:SF1">
    <property type="entry name" value="TYROSINE-PROTEIN PHOSPHATASE YWQE"/>
    <property type="match status" value="1"/>
</dbReference>